<dbReference type="InterPro" id="IPR050306">
    <property type="entry name" value="PfkB_Carbo_kinase"/>
</dbReference>
<dbReference type="InterPro" id="IPR029056">
    <property type="entry name" value="Ribokinase-like"/>
</dbReference>
<accession>A0AAE2ZTE7</accession>
<name>A0AAE2ZTE7_9HYPH</name>
<feature type="domain" description="Carbohydrate kinase PfkB" evidence="4">
    <location>
        <begin position="9"/>
        <end position="302"/>
    </location>
</feature>
<dbReference type="InterPro" id="IPR011611">
    <property type="entry name" value="PfkB_dom"/>
</dbReference>
<dbReference type="GO" id="GO:0008673">
    <property type="term" value="F:2-dehydro-3-deoxygluconokinase activity"/>
    <property type="evidence" value="ECO:0007669"/>
    <property type="project" value="TreeGrafter"/>
</dbReference>
<dbReference type="GO" id="GO:0006974">
    <property type="term" value="P:DNA damage response"/>
    <property type="evidence" value="ECO:0007669"/>
    <property type="project" value="TreeGrafter"/>
</dbReference>
<proteinExistence type="inferred from homology"/>
<dbReference type="PROSITE" id="PS00584">
    <property type="entry name" value="PFKB_KINASES_2"/>
    <property type="match status" value="1"/>
</dbReference>
<reference evidence="5" key="1">
    <citation type="submission" date="2021-08" db="EMBL/GenBank/DDBJ databases">
        <title>Hoeflea bacterium WL0058 sp. nov., isolated from the sediment.</title>
        <authorList>
            <person name="Wang L."/>
            <person name="Zhang D."/>
        </authorList>
    </citation>
    <scope>NUCLEOTIDE SEQUENCE</scope>
    <source>
        <strain evidence="5">WL0058</strain>
    </source>
</reference>
<evidence type="ECO:0000259" key="4">
    <source>
        <dbReference type="Pfam" id="PF00294"/>
    </source>
</evidence>
<gene>
    <name evidence="5" type="ORF">K1W69_25205</name>
</gene>
<evidence type="ECO:0000256" key="3">
    <source>
        <dbReference type="ARBA" id="ARBA00022777"/>
    </source>
</evidence>
<keyword evidence="3 5" id="KW-0418">Kinase</keyword>
<keyword evidence="2" id="KW-0808">Transferase</keyword>
<dbReference type="Proteomes" id="UP001196509">
    <property type="component" value="Unassembled WGS sequence"/>
</dbReference>
<comment type="caution">
    <text evidence="5">The sequence shown here is derived from an EMBL/GenBank/DDBJ whole genome shotgun (WGS) entry which is preliminary data.</text>
</comment>
<evidence type="ECO:0000256" key="1">
    <source>
        <dbReference type="ARBA" id="ARBA00010688"/>
    </source>
</evidence>
<comment type="similarity">
    <text evidence="1">Belongs to the carbohydrate kinase PfkB family.</text>
</comment>
<dbReference type="EMBL" id="JAICBX010000006">
    <property type="protein sequence ID" value="MBW8640515.1"/>
    <property type="molecule type" value="Genomic_DNA"/>
</dbReference>
<dbReference type="GO" id="GO:0019698">
    <property type="term" value="P:D-galacturonate catabolic process"/>
    <property type="evidence" value="ECO:0007669"/>
    <property type="project" value="TreeGrafter"/>
</dbReference>
<dbReference type="CDD" id="cd01166">
    <property type="entry name" value="KdgK"/>
    <property type="match status" value="1"/>
</dbReference>
<sequence length="304" mass="33101">MPIPQGPLKIACVGEAMIELLLNSDGTAASVGYAGDTLNTAIYLRRQIAAENEVAFVSCIGADPFSERMAHFIESQGVSTRSLARINDRLPGLYSISTDENGERSFFYWRENSAARQMFAGRDFSTLENYDVIYLSGISLAILPEDIREALFLWIERFREAGGLFSFDSNYRPRLWGSQDAARKAVARAWRMADIALPSIDDEMVLFEDKSETQTLERLRSYGVRSGALKRGPLGPAPLGEADISKCVFKPAKSVVDTTAAGDSFNGGFLGAFLSGASLEAAMQAGHDLASRVVGHRGAIIPKD</sequence>
<evidence type="ECO:0000313" key="5">
    <source>
        <dbReference type="EMBL" id="MBW8640515.1"/>
    </source>
</evidence>
<dbReference type="Gene3D" id="3.40.1190.20">
    <property type="match status" value="1"/>
</dbReference>
<dbReference type="GO" id="GO:0005829">
    <property type="term" value="C:cytosol"/>
    <property type="evidence" value="ECO:0007669"/>
    <property type="project" value="TreeGrafter"/>
</dbReference>
<dbReference type="GO" id="GO:0042840">
    <property type="term" value="P:D-glucuronate catabolic process"/>
    <property type="evidence" value="ECO:0007669"/>
    <property type="project" value="TreeGrafter"/>
</dbReference>
<evidence type="ECO:0000313" key="6">
    <source>
        <dbReference type="Proteomes" id="UP001196509"/>
    </source>
</evidence>
<dbReference type="PANTHER" id="PTHR43085:SF15">
    <property type="entry name" value="2-DEHYDRO-3-DEOXYGLUCONOKINASE"/>
    <property type="match status" value="1"/>
</dbReference>
<dbReference type="Pfam" id="PF00294">
    <property type="entry name" value="PfkB"/>
    <property type="match status" value="1"/>
</dbReference>
<organism evidence="5 6">
    <name type="scientific">Flavimaribacter sediminis</name>
    <dbReference type="NCBI Taxonomy" id="2865987"/>
    <lineage>
        <taxon>Bacteria</taxon>
        <taxon>Pseudomonadati</taxon>
        <taxon>Pseudomonadota</taxon>
        <taxon>Alphaproteobacteria</taxon>
        <taxon>Hyphomicrobiales</taxon>
        <taxon>Rhizobiaceae</taxon>
        <taxon>Flavimaribacter</taxon>
    </lineage>
</organism>
<dbReference type="AlphaFoldDB" id="A0AAE2ZTE7"/>
<keyword evidence="6" id="KW-1185">Reference proteome</keyword>
<evidence type="ECO:0000256" key="2">
    <source>
        <dbReference type="ARBA" id="ARBA00022679"/>
    </source>
</evidence>
<dbReference type="SUPFAM" id="SSF53613">
    <property type="entry name" value="Ribokinase-like"/>
    <property type="match status" value="1"/>
</dbReference>
<dbReference type="PANTHER" id="PTHR43085">
    <property type="entry name" value="HEXOKINASE FAMILY MEMBER"/>
    <property type="match status" value="1"/>
</dbReference>
<dbReference type="InterPro" id="IPR002173">
    <property type="entry name" value="Carboh/pur_kinase_PfkB_CS"/>
</dbReference>
<protein>
    <submittedName>
        <fullName evidence="5">Sugar kinase</fullName>
    </submittedName>
</protein>
<dbReference type="RefSeq" id="WP_220231235.1">
    <property type="nucleotide sequence ID" value="NZ_JAICBX010000006.1"/>
</dbReference>